<evidence type="ECO:0000313" key="2">
    <source>
        <dbReference type="EMBL" id="VDM25942.1"/>
    </source>
</evidence>
<gene>
    <name evidence="2" type="ORF">TTAC_LOCUS4953</name>
</gene>
<feature type="region of interest" description="Disordered" evidence="1">
    <location>
        <begin position="37"/>
        <end position="64"/>
    </location>
</feature>
<organism evidence="4">
    <name type="scientific">Hydatigena taeniaeformis</name>
    <name type="common">Feline tapeworm</name>
    <name type="synonym">Taenia taeniaeformis</name>
    <dbReference type="NCBI Taxonomy" id="6205"/>
    <lineage>
        <taxon>Eukaryota</taxon>
        <taxon>Metazoa</taxon>
        <taxon>Spiralia</taxon>
        <taxon>Lophotrochozoa</taxon>
        <taxon>Platyhelminthes</taxon>
        <taxon>Cestoda</taxon>
        <taxon>Eucestoda</taxon>
        <taxon>Cyclophyllidea</taxon>
        <taxon>Taeniidae</taxon>
        <taxon>Hydatigera</taxon>
    </lineage>
</organism>
<keyword evidence="3" id="KW-1185">Reference proteome</keyword>
<dbReference type="EMBL" id="UYWX01005757">
    <property type="protein sequence ID" value="VDM25942.1"/>
    <property type="molecule type" value="Genomic_DNA"/>
</dbReference>
<accession>A0A0R3WW28</accession>
<dbReference type="Proteomes" id="UP000274429">
    <property type="component" value="Unassembled WGS sequence"/>
</dbReference>
<reference evidence="4" key="1">
    <citation type="submission" date="2017-02" db="UniProtKB">
        <authorList>
            <consortium name="WormBaseParasite"/>
        </authorList>
    </citation>
    <scope>IDENTIFICATION</scope>
</reference>
<reference evidence="2 3" key="2">
    <citation type="submission" date="2018-11" db="EMBL/GenBank/DDBJ databases">
        <authorList>
            <consortium name="Pathogen Informatics"/>
        </authorList>
    </citation>
    <scope>NUCLEOTIDE SEQUENCE [LARGE SCALE GENOMIC DNA]</scope>
</reference>
<dbReference type="AlphaFoldDB" id="A0A0R3WW28"/>
<name>A0A0R3WW28_HYDTA</name>
<sequence>MSLYLFKSNTESSSSSSTPLFRRSPKLVACVAPTSTTAAAASLPSPPPVRPSSPSSLSSSSASSAASSKVTPNILEFEKILPPTNMFAVLEEIDQEFEGVFFSEETRAVNLAAAASVKRYYFRSSPNPLLLPPSISVVRRDCAVDAHCETREAATSPLVEEDLEEGDHPEAEGLELDDEGVYFTFDLQNRANNFGEYSDKEEEGDAGSSLEPRETFRAGVRYGEGFSDLVALTTSISDDLLQLESGCQELIHRVHANRIELDRVNDSLSFVWNNKDECANAPPTSTSVSMMENSWSSGDSCSIFTHHYSPMGASFITSGGSCCPCNCHREELVGTVVDQEDPELSSEMLSSLTLVHSESLPDEKFFRPGR</sequence>
<feature type="compositionally biased region" description="Low complexity" evidence="1">
    <location>
        <begin position="52"/>
        <end position="64"/>
    </location>
</feature>
<feature type="region of interest" description="Disordered" evidence="1">
    <location>
        <begin position="1"/>
        <end position="22"/>
    </location>
</feature>
<evidence type="ECO:0000313" key="3">
    <source>
        <dbReference type="Proteomes" id="UP000274429"/>
    </source>
</evidence>
<protein>
    <submittedName>
        <fullName evidence="4">Protein PHYTOCHROME KINASE SUBSTRATE 1-like</fullName>
    </submittedName>
</protein>
<proteinExistence type="predicted"/>
<dbReference type="WBParaSite" id="TTAC_0000496801-mRNA-1">
    <property type="protein sequence ID" value="TTAC_0000496801-mRNA-1"/>
    <property type="gene ID" value="TTAC_0000496801"/>
</dbReference>
<evidence type="ECO:0000256" key="1">
    <source>
        <dbReference type="SAM" id="MobiDB-lite"/>
    </source>
</evidence>
<dbReference type="OrthoDB" id="6264104at2759"/>
<evidence type="ECO:0000313" key="4">
    <source>
        <dbReference type="WBParaSite" id="TTAC_0000496801-mRNA-1"/>
    </source>
</evidence>